<reference evidence="1" key="1">
    <citation type="journal article" date="2020" name="Stud. Mycol.">
        <title>101 Dothideomycetes genomes: a test case for predicting lifestyles and emergence of pathogens.</title>
        <authorList>
            <person name="Haridas S."/>
            <person name="Albert R."/>
            <person name="Binder M."/>
            <person name="Bloem J."/>
            <person name="Labutti K."/>
            <person name="Salamov A."/>
            <person name="Andreopoulos B."/>
            <person name="Baker S."/>
            <person name="Barry K."/>
            <person name="Bills G."/>
            <person name="Bluhm B."/>
            <person name="Cannon C."/>
            <person name="Castanera R."/>
            <person name="Culley D."/>
            <person name="Daum C."/>
            <person name="Ezra D."/>
            <person name="Gonzalez J."/>
            <person name="Henrissat B."/>
            <person name="Kuo A."/>
            <person name="Liang C."/>
            <person name="Lipzen A."/>
            <person name="Lutzoni F."/>
            <person name="Magnuson J."/>
            <person name="Mondo S."/>
            <person name="Nolan M."/>
            <person name="Ohm R."/>
            <person name="Pangilinan J."/>
            <person name="Park H.-J."/>
            <person name="Ramirez L."/>
            <person name="Alfaro M."/>
            <person name="Sun H."/>
            <person name="Tritt A."/>
            <person name="Yoshinaga Y."/>
            <person name="Zwiers L.-H."/>
            <person name="Turgeon B."/>
            <person name="Goodwin S."/>
            <person name="Spatafora J."/>
            <person name="Crous P."/>
            <person name="Grigoriev I."/>
        </authorList>
    </citation>
    <scope>NUCLEOTIDE SEQUENCE</scope>
    <source>
        <strain evidence="1">CBS 133067</strain>
    </source>
</reference>
<comment type="caution">
    <text evidence="1">The sequence shown here is derived from an EMBL/GenBank/DDBJ whole genome shotgun (WGS) entry which is preliminary data.</text>
</comment>
<dbReference type="AlphaFoldDB" id="A0A9P4I3S1"/>
<keyword evidence="2" id="KW-1185">Reference proteome</keyword>
<accession>A0A9P4I3S1</accession>
<gene>
    <name evidence="1" type="ORF">NA57DRAFT_62174</name>
</gene>
<name>A0A9P4I3S1_9PEZI</name>
<protein>
    <submittedName>
        <fullName evidence="1">Uncharacterized protein</fullName>
    </submittedName>
</protein>
<proteinExistence type="predicted"/>
<evidence type="ECO:0000313" key="1">
    <source>
        <dbReference type="EMBL" id="KAF2092647.1"/>
    </source>
</evidence>
<evidence type="ECO:0000313" key="2">
    <source>
        <dbReference type="Proteomes" id="UP000799772"/>
    </source>
</evidence>
<organism evidence="1 2">
    <name type="scientific">Rhizodiscina lignyota</name>
    <dbReference type="NCBI Taxonomy" id="1504668"/>
    <lineage>
        <taxon>Eukaryota</taxon>
        <taxon>Fungi</taxon>
        <taxon>Dikarya</taxon>
        <taxon>Ascomycota</taxon>
        <taxon>Pezizomycotina</taxon>
        <taxon>Dothideomycetes</taxon>
        <taxon>Pleosporomycetidae</taxon>
        <taxon>Aulographales</taxon>
        <taxon>Rhizodiscinaceae</taxon>
        <taxon>Rhizodiscina</taxon>
    </lineage>
</organism>
<dbReference type="Proteomes" id="UP000799772">
    <property type="component" value="Unassembled WGS sequence"/>
</dbReference>
<sequence length="140" mass="15858">MAIKLAYCCCVVLRFIHYHKPSLKLFHNLLEQADKKPIPAPGCVTSHTCQPDVTGDDIRTNTLDDNQYTYLWPTFAQAIHDALNGKATTFSTPIVNQAYGGPGQMDFADAAISCQHWITNETWTQYQDRRQLTRAVNLDR</sequence>
<dbReference type="EMBL" id="ML978143">
    <property type="protein sequence ID" value="KAF2092647.1"/>
    <property type="molecule type" value="Genomic_DNA"/>
</dbReference>
<dbReference type="OrthoDB" id="425534at2759"/>